<dbReference type="EMBL" id="FNAO01000002">
    <property type="protein sequence ID" value="SDD89970.1"/>
    <property type="molecule type" value="Genomic_DNA"/>
</dbReference>
<dbReference type="OrthoDB" id="1429373at2"/>
<evidence type="ECO:0000313" key="2">
    <source>
        <dbReference type="EMBL" id="SDD89970.1"/>
    </source>
</evidence>
<evidence type="ECO:0000313" key="3">
    <source>
        <dbReference type="Proteomes" id="UP000199109"/>
    </source>
</evidence>
<organism evidence="2 3">
    <name type="scientific">Pricia antarctica</name>
    <dbReference type="NCBI Taxonomy" id="641691"/>
    <lineage>
        <taxon>Bacteria</taxon>
        <taxon>Pseudomonadati</taxon>
        <taxon>Bacteroidota</taxon>
        <taxon>Flavobacteriia</taxon>
        <taxon>Flavobacteriales</taxon>
        <taxon>Flavobacteriaceae</taxon>
        <taxon>Pricia</taxon>
    </lineage>
</organism>
<sequence length="156" mass="17587">MAKKGNNGQKASQQNYSESMNTRYCVTRRYNLTFGEAVQNVRDQLEKSGFDIVSELDVKEYLSSKMEDMPEHIILMVCNRDTASNLMANDIQMSILFPCNVTVKEVEDSTVIEVSIEDTDTTWSSSFKTDVADIANKTKEALKNILSNIGRTNVKL</sequence>
<dbReference type="Gene3D" id="3.30.310.70">
    <property type="entry name" value="TT1751-like domain"/>
    <property type="match status" value="1"/>
</dbReference>
<feature type="domain" description="DUF302" evidence="1">
    <location>
        <begin position="56"/>
        <end position="113"/>
    </location>
</feature>
<protein>
    <submittedName>
        <fullName evidence="2">Uncharacterized conserved protein, DUF302 family</fullName>
    </submittedName>
</protein>
<dbReference type="SUPFAM" id="SSF103247">
    <property type="entry name" value="TT1751-like"/>
    <property type="match status" value="1"/>
</dbReference>
<dbReference type="CDD" id="cd14797">
    <property type="entry name" value="DUF302"/>
    <property type="match status" value="1"/>
</dbReference>
<reference evidence="2 3" key="1">
    <citation type="submission" date="2016-10" db="EMBL/GenBank/DDBJ databases">
        <authorList>
            <person name="de Groot N.N."/>
        </authorList>
    </citation>
    <scope>NUCLEOTIDE SEQUENCE [LARGE SCALE GENOMIC DNA]</scope>
    <source>
        <strain evidence="2 3">DSM 23421</strain>
    </source>
</reference>
<dbReference type="AlphaFoldDB" id="A0A1G6YHY8"/>
<accession>A0A1G6YHY8</accession>
<dbReference type="RefSeq" id="WP_139205100.1">
    <property type="nucleotide sequence ID" value="NZ_FNAO01000002.1"/>
</dbReference>
<dbReference type="InterPro" id="IPR035923">
    <property type="entry name" value="TT1751-like_sf"/>
</dbReference>
<proteinExistence type="predicted"/>
<dbReference type="PANTHER" id="PTHR38342">
    <property type="entry name" value="SLR5037 PROTEIN"/>
    <property type="match status" value="1"/>
</dbReference>
<dbReference type="PANTHER" id="PTHR38342:SF1">
    <property type="entry name" value="SLR5037 PROTEIN"/>
    <property type="match status" value="1"/>
</dbReference>
<name>A0A1G6YHY8_9FLAO</name>
<dbReference type="InterPro" id="IPR016796">
    <property type="entry name" value="UCP021774"/>
</dbReference>
<evidence type="ECO:0000259" key="1">
    <source>
        <dbReference type="Pfam" id="PF03625"/>
    </source>
</evidence>
<dbReference type="PIRSF" id="PIRSF021774">
    <property type="entry name" value="UCP021774"/>
    <property type="match status" value="1"/>
</dbReference>
<keyword evidence="3" id="KW-1185">Reference proteome</keyword>
<dbReference type="InterPro" id="IPR005180">
    <property type="entry name" value="DUF302"/>
</dbReference>
<gene>
    <name evidence="2" type="ORF">SAMN05421636_102265</name>
</gene>
<dbReference type="Proteomes" id="UP000199109">
    <property type="component" value="Unassembled WGS sequence"/>
</dbReference>
<dbReference type="STRING" id="641691.SAMN05421636_102265"/>
<dbReference type="Pfam" id="PF03625">
    <property type="entry name" value="DUF302"/>
    <property type="match status" value="1"/>
</dbReference>